<evidence type="ECO:0000313" key="2">
    <source>
        <dbReference type="Proteomes" id="UP001498421"/>
    </source>
</evidence>
<proteinExistence type="predicted"/>
<reference evidence="1 2" key="1">
    <citation type="journal article" date="2025" name="Microbiol. Resour. Announc.">
        <title>Draft genome sequences for Neonectria magnoliae and Neonectria punicea, canker pathogens of Liriodendron tulipifera and Acer saccharum in West Virginia.</title>
        <authorList>
            <person name="Petronek H.M."/>
            <person name="Kasson M.T."/>
            <person name="Metheny A.M."/>
            <person name="Stauder C.M."/>
            <person name="Lovett B."/>
            <person name="Lynch S.C."/>
            <person name="Garnas J.R."/>
            <person name="Kasson L.R."/>
            <person name="Stajich J.E."/>
        </authorList>
    </citation>
    <scope>NUCLEOTIDE SEQUENCE [LARGE SCALE GENOMIC DNA]</scope>
    <source>
        <strain evidence="1 2">NRRL 64651</strain>
    </source>
</reference>
<dbReference type="EMBL" id="JAZAVK010000026">
    <property type="protein sequence ID" value="KAK7429691.1"/>
    <property type="molecule type" value="Genomic_DNA"/>
</dbReference>
<sequence>MPSQYSSEPPWWLLLAGPDSYLFRGRSVEEFVTAYELRLEQFLEAMQRAKGSRGTPHNEEPLSSLIRDSWATKRFWFNYAARKPFDIEGLFDNCLNEGSAGVELLVEAVRAGLELFVQMKMKQLMDYDKNCKALL</sequence>
<protein>
    <submittedName>
        <fullName evidence="1">Uncharacterized protein</fullName>
    </submittedName>
</protein>
<dbReference type="Proteomes" id="UP001498421">
    <property type="component" value="Unassembled WGS sequence"/>
</dbReference>
<gene>
    <name evidence="1" type="ORF">QQZ08_003717</name>
</gene>
<comment type="caution">
    <text evidence="1">The sequence shown here is derived from an EMBL/GenBank/DDBJ whole genome shotgun (WGS) entry which is preliminary data.</text>
</comment>
<keyword evidence="2" id="KW-1185">Reference proteome</keyword>
<evidence type="ECO:0000313" key="1">
    <source>
        <dbReference type="EMBL" id="KAK7429691.1"/>
    </source>
</evidence>
<name>A0ABR1IA23_9HYPO</name>
<accession>A0ABR1IA23</accession>
<organism evidence="1 2">
    <name type="scientific">Neonectria magnoliae</name>
    <dbReference type="NCBI Taxonomy" id="2732573"/>
    <lineage>
        <taxon>Eukaryota</taxon>
        <taxon>Fungi</taxon>
        <taxon>Dikarya</taxon>
        <taxon>Ascomycota</taxon>
        <taxon>Pezizomycotina</taxon>
        <taxon>Sordariomycetes</taxon>
        <taxon>Hypocreomycetidae</taxon>
        <taxon>Hypocreales</taxon>
        <taxon>Nectriaceae</taxon>
        <taxon>Neonectria</taxon>
    </lineage>
</organism>